<reference evidence="1" key="1">
    <citation type="submission" date="2025-08" db="UniProtKB">
        <authorList>
            <consortium name="Ensembl"/>
        </authorList>
    </citation>
    <scope>IDENTIFICATION</scope>
</reference>
<evidence type="ECO:0000313" key="2">
    <source>
        <dbReference type="Proteomes" id="UP000257200"/>
    </source>
</evidence>
<accession>A0A3Q1GKK6</accession>
<reference evidence="1" key="2">
    <citation type="submission" date="2025-09" db="UniProtKB">
        <authorList>
            <consortium name="Ensembl"/>
        </authorList>
    </citation>
    <scope>IDENTIFICATION</scope>
</reference>
<keyword evidence="2" id="KW-1185">Reference proteome</keyword>
<dbReference type="InParanoid" id="A0A3Q1GKK6"/>
<proteinExistence type="predicted"/>
<evidence type="ECO:0000313" key="1">
    <source>
        <dbReference type="Ensembl" id="ENSAPOP00000030983.1"/>
    </source>
</evidence>
<dbReference type="Ensembl" id="ENSAPOT00000023530.1">
    <property type="protein sequence ID" value="ENSAPOP00000030983.1"/>
    <property type="gene ID" value="ENSAPOG00000000925.1"/>
</dbReference>
<protein>
    <submittedName>
        <fullName evidence="1">Uncharacterized protein</fullName>
    </submittedName>
</protein>
<name>A0A3Q1GKK6_9TELE</name>
<dbReference type="STRING" id="80966.ENSAPOP00000030983"/>
<dbReference type="Proteomes" id="UP000257200">
    <property type="component" value="Unplaced"/>
</dbReference>
<organism evidence="1 2">
    <name type="scientific">Acanthochromis polyacanthus</name>
    <name type="common">spiny chromis</name>
    <dbReference type="NCBI Taxonomy" id="80966"/>
    <lineage>
        <taxon>Eukaryota</taxon>
        <taxon>Metazoa</taxon>
        <taxon>Chordata</taxon>
        <taxon>Craniata</taxon>
        <taxon>Vertebrata</taxon>
        <taxon>Euteleostomi</taxon>
        <taxon>Actinopterygii</taxon>
        <taxon>Neopterygii</taxon>
        <taxon>Teleostei</taxon>
        <taxon>Neoteleostei</taxon>
        <taxon>Acanthomorphata</taxon>
        <taxon>Ovalentaria</taxon>
        <taxon>Pomacentridae</taxon>
        <taxon>Acanthochromis</taxon>
    </lineage>
</organism>
<dbReference type="AlphaFoldDB" id="A0A3Q1GKK6"/>
<sequence length="71" mass="8085">MNYSATNRGRAHLPVKVQTMADDGRRGDEEDRGPGAAHQVFVVMECLLEKLKMLNYEEEVLAIHNMKNISR</sequence>
<dbReference type="GeneTree" id="ENSGT01030000236819"/>